<feature type="transmembrane region" description="Helical" evidence="2">
    <location>
        <begin position="1050"/>
        <end position="1075"/>
    </location>
</feature>
<evidence type="ECO:0000313" key="4">
    <source>
        <dbReference type="Proteomes" id="UP001241472"/>
    </source>
</evidence>
<name>A0ABT9PPG8_9HYPH</name>
<keyword evidence="4" id="KW-1185">Reference proteome</keyword>
<reference evidence="3 4" key="1">
    <citation type="submission" date="2023-07" db="EMBL/GenBank/DDBJ databases">
        <title>Sorghum-associated microbial communities from plants grown in Nebraska, USA.</title>
        <authorList>
            <person name="Schachtman D."/>
        </authorList>
    </citation>
    <scope>NUCLEOTIDE SEQUENCE [LARGE SCALE GENOMIC DNA]</scope>
    <source>
        <strain evidence="3 4">DS1307</strain>
    </source>
</reference>
<dbReference type="InterPro" id="IPR031613">
    <property type="entry name" value="HrpK"/>
</dbReference>
<proteinExistence type="predicted"/>
<sequence length="1124" mass="120238">MSKVTKSASSPVDSSSVDPGNTKAWEEAQQQAKDAGIRWDRPSDDNRSAQQIIDDSPLLKNLGNQAGAKDALGQRVGLKEGESFADNADAAYRAVQVLEHIEQFNAKGDRLASNDIDNGRVDGFTNSGQARPDTEAGRLQDFGKYGFSNLEGKLNDVTTAVEDPKEREKAEALGIEWERPEGDDRSAEDIIGKSDLLKNLGNQSDVRDMLKERVGDFEKDADAAYRAVQVLEHIENYTAGGDRVAGNDVNNGKVDGFTKSGEAKPNTEAGRLQDFGKDGFDALKGKMERPSDVGDNKEAREAAEKAGIKWELPEDDKRSAQDIIEDNPLLKNLGNQSGVKDMLKERVGDFETDANAAYRAAQVLDRVTMYNEKGEAQSGGDVSNTSIDGFTKSGEARNGTEAGRLQDFGKYGFENLPETKKTDDIGSYKDFLKANPDADEASKTFAKYAAILGENYDAIKGKMGQDDKLTADDLKRYMDENPQISDDFKEALNFWSKPGAFDQLETAADPLKFAPDGKVSTGDISNWIKTQAPKDANAAVTFLSGVANGNTVGDVDTSKLNKDIFENPGNHSTEDKAAALQELLAARQLVISGAEAGMWSDDYGKVAVSNRARTHPDPNEILKDLDDKISILESDPEVVKFLNENVSKQMTTLLEDNPGLKDALEKNYEDVKSGAALDKLWDKNTKDGKTDQAAALAEFYASAGSYQEMLGIKDPAEIQKAVASSEHAQEFKDFYEKSLASGDRLDELMKDNTFEEAIAAYTAEIALYNGALDPEFTAKFDEKINDNFTRIAQENAFKDGTFDDLKTAFGVNGGDELDEAKVKSMIEEVIKTNPELVTNPNGTVATADQILAGIRGSWDVLRQGTKSLAEMKSDWLNPDVKNLADKGVLHGVSGIFMAGVTIAKGAGSGGNLTEKAKVDIATGSVQTVTLLTEGGTKAYKDYLKTVADKHPDSALGKKIGKMTDAQLKEYMAGVGKVENVAKGVGGLAGIVAGAYGIFDGVQAIRRGDDVTGGINITAGSLGALAGLASAVEGGVGAFGSAALRAVMAPVAGIAGVLGMAAAGVGAIAMFLPALIAEGKQQTKQNNFGDLLGDYLTKYEIDGVPNGDIFDVPDEAWPETSSGMS</sequence>
<feature type="compositionally biased region" description="Basic and acidic residues" evidence="1">
    <location>
        <begin position="35"/>
        <end position="47"/>
    </location>
</feature>
<evidence type="ECO:0000256" key="2">
    <source>
        <dbReference type="SAM" id="Phobius"/>
    </source>
</evidence>
<keyword evidence="2" id="KW-0472">Membrane</keyword>
<evidence type="ECO:0000256" key="1">
    <source>
        <dbReference type="SAM" id="MobiDB-lite"/>
    </source>
</evidence>
<dbReference type="Pfam" id="PF16937">
    <property type="entry name" value="T3SS_HrpK1"/>
    <property type="match status" value="1"/>
</dbReference>
<feature type="compositionally biased region" description="Low complexity" evidence="1">
    <location>
        <begin position="9"/>
        <end position="19"/>
    </location>
</feature>
<organism evidence="3 4">
    <name type="scientific">Neorhizobium huautlense</name>
    <dbReference type="NCBI Taxonomy" id="67774"/>
    <lineage>
        <taxon>Bacteria</taxon>
        <taxon>Pseudomonadati</taxon>
        <taxon>Pseudomonadota</taxon>
        <taxon>Alphaproteobacteria</taxon>
        <taxon>Hyphomicrobiales</taxon>
        <taxon>Rhizobiaceae</taxon>
        <taxon>Rhizobium/Agrobacterium group</taxon>
        <taxon>Neorhizobium</taxon>
    </lineage>
</organism>
<comment type="caution">
    <text evidence="3">The sequence shown here is derived from an EMBL/GenBank/DDBJ whole genome shotgun (WGS) entry which is preliminary data.</text>
</comment>
<dbReference type="Proteomes" id="UP001241472">
    <property type="component" value="Unassembled WGS sequence"/>
</dbReference>
<evidence type="ECO:0000313" key="3">
    <source>
        <dbReference type="EMBL" id="MDP9836371.1"/>
    </source>
</evidence>
<protein>
    <recommendedName>
        <fullName evidence="5">Type III effector HrpK</fullName>
    </recommendedName>
</protein>
<accession>A0ABT9PPG8</accession>
<dbReference type="RefSeq" id="WP_306832001.1">
    <property type="nucleotide sequence ID" value="NZ_JAUSRF010000003.1"/>
</dbReference>
<gene>
    <name evidence="3" type="ORF">J2T09_001115</name>
</gene>
<evidence type="ECO:0008006" key="5">
    <source>
        <dbReference type="Google" id="ProtNLM"/>
    </source>
</evidence>
<keyword evidence="2" id="KW-1133">Transmembrane helix</keyword>
<keyword evidence="2" id="KW-0812">Transmembrane</keyword>
<dbReference type="EMBL" id="JAUSRF010000003">
    <property type="protein sequence ID" value="MDP9836371.1"/>
    <property type="molecule type" value="Genomic_DNA"/>
</dbReference>
<feature type="region of interest" description="Disordered" evidence="1">
    <location>
        <begin position="1"/>
        <end position="63"/>
    </location>
</feature>